<gene>
    <name evidence="9" type="ORF">EPUL_001850</name>
</gene>
<dbReference type="GO" id="GO:0000707">
    <property type="term" value="P:meiotic DNA recombinase assembly"/>
    <property type="evidence" value="ECO:0007669"/>
    <property type="project" value="TreeGrafter"/>
</dbReference>
<dbReference type="AlphaFoldDB" id="A0A2S4PTS8"/>
<keyword evidence="6" id="KW-0539">Nucleus</keyword>
<dbReference type="InterPro" id="IPR020588">
    <property type="entry name" value="RecA_ATP-bd"/>
</dbReference>
<dbReference type="InterPro" id="IPR027417">
    <property type="entry name" value="P-loop_NTPase"/>
</dbReference>
<reference evidence="9 10" key="1">
    <citation type="submission" date="2017-10" db="EMBL/GenBank/DDBJ databases">
        <title>Development of genomic resources for the powdery mildew, Erysiphe pulchra.</title>
        <authorList>
            <person name="Wadl P.A."/>
            <person name="Mack B.M."/>
            <person name="Moore G."/>
            <person name="Beltz S.B."/>
        </authorList>
    </citation>
    <scope>NUCLEOTIDE SEQUENCE [LARGE SCALE GENOMIC DNA]</scope>
    <source>
        <strain evidence="9">Cflorida</strain>
    </source>
</reference>
<dbReference type="PANTHER" id="PTHR46239:SF1">
    <property type="entry name" value="DNA REPAIR PROTEIN RAD51 HOMOLOG 3"/>
    <property type="match status" value="1"/>
</dbReference>
<dbReference type="STRING" id="225359.A0A2S4PTS8"/>
<dbReference type="CDD" id="cd01393">
    <property type="entry name" value="RecA-like"/>
    <property type="match status" value="1"/>
</dbReference>
<name>A0A2S4PTS8_9PEZI</name>
<evidence type="ECO:0000256" key="6">
    <source>
        <dbReference type="ARBA" id="ARBA00023242"/>
    </source>
</evidence>
<dbReference type="Proteomes" id="UP000237438">
    <property type="component" value="Unassembled WGS sequence"/>
</dbReference>
<dbReference type="Gene3D" id="3.40.50.300">
    <property type="entry name" value="P-loop containing nucleotide triphosphate hydrolases"/>
    <property type="match status" value="1"/>
</dbReference>
<comment type="subcellular location">
    <subcellularLocation>
        <location evidence="1">Nucleus</location>
    </subcellularLocation>
</comment>
<feature type="region of interest" description="Disordered" evidence="7">
    <location>
        <begin position="341"/>
        <end position="369"/>
    </location>
</feature>
<dbReference type="SUPFAM" id="SSF52540">
    <property type="entry name" value="P-loop containing nucleoside triphosphate hydrolases"/>
    <property type="match status" value="1"/>
</dbReference>
<dbReference type="GO" id="GO:0007131">
    <property type="term" value="P:reciprocal meiotic recombination"/>
    <property type="evidence" value="ECO:0007669"/>
    <property type="project" value="TreeGrafter"/>
</dbReference>
<dbReference type="GO" id="GO:0008821">
    <property type="term" value="F:crossover junction DNA endonuclease activity"/>
    <property type="evidence" value="ECO:0007669"/>
    <property type="project" value="TreeGrafter"/>
</dbReference>
<dbReference type="GO" id="GO:0140664">
    <property type="term" value="F:ATP-dependent DNA damage sensor activity"/>
    <property type="evidence" value="ECO:0007669"/>
    <property type="project" value="InterPro"/>
</dbReference>
<protein>
    <recommendedName>
        <fullName evidence="8">RecA family profile 1 domain-containing protein</fullName>
    </recommendedName>
</protein>
<evidence type="ECO:0000256" key="1">
    <source>
        <dbReference type="ARBA" id="ARBA00004123"/>
    </source>
</evidence>
<proteinExistence type="predicted"/>
<dbReference type="PROSITE" id="PS50162">
    <property type="entry name" value="RECA_2"/>
    <property type="match status" value="1"/>
</dbReference>
<keyword evidence="4" id="KW-0067">ATP-binding</keyword>
<dbReference type="InterPro" id="IPR052093">
    <property type="entry name" value="HR_Repair_Mediator"/>
</dbReference>
<evidence type="ECO:0000313" key="9">
    <source>
        <dbReference type="EMBL" id="POS85432.1"/>
    </source>
</evidence>
<dbReference type="Pfam" id="PF00154">
    <property type="entry name" value="RecA_N"/>
    <property type="match status" value="1"/>
</dbReference>
<evidence type="ECO:0000256" key="7">
    <source>
        <dbReference type="SAM" id="MobiDB-lite"/>
    </source>
</evidence>
<keyword evidence="3" id="KW-0227">DNA damage</keyword>
<dbReference type="OrthoDB" id="5957327at2759"/>
<dbReference type="GO" id="GO:0005524">
    <property type="term" value="F:ATP binding"/>
    <property type="evidence" value="ECO:0007669"/>
    <property type="project" value="UniProtKB-KW"/>
</dbReference>
<dbReference type="GO" id="GO:0033065">
    <property type="term" value="C:Rad51C-XRCC3 complex"/>
    <property type="evidence" value="ECO:0007669"/>
    <property type="project" value="TreeGrafter"/>
</dbReference>
<keyword evidence="5" id="KW-0234">DNA repair</keyword>
<evidence type="ECO:0000256" key="5">
    <source>
        <dbReference type="ARBA" id="ARBA00023204"/>
    </source>
</evidence>
<evidence type="ECO:0000256" key="2">
    <source>
        <dbReference type="ARBA" id="ARBA00022741"/>
    </source>
</evidence>
<dbReference type="PANTHER" id="PTHR46239">
    <property type="entry name" value="DNA REPAIR PROTEIN RAD51 HOMOLOG 3 RAD51C"/>
    <property type="match status" value="1"/>
</dbReference>
<dbReference type="InterPro" id="IPR049428">
    <property type="entry name" value="RecA-like_N"/>
</dbReference>
<evidence type="ECO:0000256" key="3">
    <source>
        <dbReference type="ARBA" id="ARBA00022763"/>
    </source>
</evidence>
<sequence length="430" mass="46940">MPTISAAQALRDLTSSPARCISTGIHELDMAIQNKNPSDDKFGFGGISRGQVTEIHGPPGVGKTALAVQLAASVLYSGEEVVWIDASHKISGARLAQTLKLFKPLNTASPPSSPSLDSLLSRFTQFSTPTLAHLMAILSILISGHLPQNTGLLVIDSLSALTTIMFSRDLDALSNFRKSGPSKTSGSKFPILQKLISSMQKLAATRNISVVVTLQCSTKINHGLDAILVPAINISTWEQGLGCRLVLFRNWGWNWNCDYGNYISGFRFAKVIKAMGAIMSDDKENVVGLRILESGLISYIQPNLVPQNTTVGISSKSKSNVSIPQKRKLLSSEIEIVSSDNDEENYGWRNEDENELPPPPPQWQGSEDLLVGVRAEDEDEDEDGRDQDLDLGIKVHEESSEDLCKLHVINRKPILKKIIIENSDSEDELA</sequence>
<dbReference type="SMART" id="SM00382">
    <property type="entry name" value="AAA"/>
    <property type="match status" value="1"/>
</dbReference>
<evidence type="ECO:0000259" key="8">
    <source>
        <dbReference type="PROSITE" id="PS50162"/>
    </source>
</evidence>
<feature type="domain" description="RecA family profile 1" evidence="8">
    <location>
        <begin position="17"/>
        <end position="216"/>
    </location>
</feature>
<accession>A0A2S4PTS8</accession>
<evidence type="ECO:0000313" key="10">
    <source>
        <dbReference type="Proteomes" id="UP000237438"/>
    </source>
</evidence>
<comment type="caution">
    <text evidence="9">The sequence shown here is derived from an EMBL/GenBank/DDBJ whole genome shotgun (WGS) entry which is preliminary data.</text>
</comment>
<organism evidence="9 10">
    <name type="scientific">Erysiphe pulchra</name>
    <dbReference type="NCBI Taxonomy" id="225359"/>
    <lineage>
        <taxon>Eukaryota</taxon>
        <taxon>Fungi</taxon>
        <taxon>Dikarya</taxon>
        <taxon>Ascomycota</taxon>
        <taxon>Pezizomycotina</taxon>
        <taxon>Leotiomycetes</taxon>
        <taxon>Erysiphales</taxon>
        <taxon>Erysiphaceae</taxon>
        <taxon>Erysiphe</taxon>
    </lineage>
</organism>
<dbReference type="GO" id="GO:0033063">
    <property type="term" value="C:Rad51B-Rad51C-Rad51D-XRCC2 complex"/>
    <property type="evidence" value="ECO:0007669"/>
    <property type="project" value="TreeGrafter"/>
</dbReference>
<keyword evidence="10" id="KW-1185">Reference proteome</keyword>
<dbReference type="EMBL" id="PEDP01000605">
    <property type="protein sequence ID" value="POS85432.1"/>
    <property type="molecule type" value="Genomic_DNA"/>
</dbReference>
<dbReference type="GO" id="GO:0000400">
    <property type="term" value="F:four-way junction DNA binding"/>
    <property type="evidence" value="ECO:0007669"/>
    <property type="project" value="TreeGrafter"/>
</dbReference>
<keyword evidence="2" id="KW-0547">Nucleotide-binding</keyword>
<dbReference type="InterPro" id="IPR003593">
    <property type="entry name" value="AAA+_ATPase"/>
</dbReference>
<evidence type="ECO:0000256" key="4">
    <source>
        <dbReference type="ARBA" id="ARBA00022840"/>
    </source>
</evidence>
<dbReference type="GO" id="GO:0005657">
    <property type="term" value="C:replication fork"/>
    <property type="evidence" value="ECO:0007669"/>
    <property type="project" value="TreeGrafter"/>
</dbReference>